<sequence>MLRRKERSVASERDALTAAPGRELARSRSGIESVRVRLRIAFPYRVTAPDHLSRFPRRHSARALSASGKYPGSRTIKSARTA</sequence>
<evidence type="ECO:0000256" key="1">
    <source>
        <dbReference type="SAM" id="MobiDB-lite"/>
    </source>
</evidence>
<dbReference type="Proteomes" id="UP000837857">
    <property type="component" value="Chromosome 11"/>
</dbReference>
<gene>
    <name evidence="2" type="ORF">IPOD504_LOCUS1741</name>
</gene>
<keyword evidence="3" id="KW-1185">Reference proteome</keyword>
<feature type="region of interest" description="Disordered" evidence="1">
    <location>
        <begin position="59"/>
        <end position="82"/>
    </location>
</feature>
<evidence type="ECO:0000313" key="2">
    <source>
        <dbReference type="EMBL" id="CAH2039523.1"/>
    </source>
</evidence>
<reference evidence="2" key="1">
    <citation type="submission" date="2022-03" db="EMBL/GenBank/DDBJ databases">
        <authorList>
            <person name="Martin H S."/>
        </authorList>
    </citation>
    <scope>NUCLEOTIDE SEQUENCE</scope>
</reference>
<accession>A0ABN8HTM0</accession>
<dbReference type="EMBL" id="OW152823">
    <property type="protein sequence ID" value="CAH2039523.1"/>
    <property type="molecule type" value="Genomic_DNA"/>
</dbReference>
<feature type="region of interest" description="Disordered" evidence="1">
    <location>
        <begin position="1"/>
        <end position="27"/>
    </location>
</feature>
<organism evidence="2 3">
    <name type="scientific">Iphiclides podalirius</name>
    <name type="common">scarce swallowtail</name>
    <dbReference type="NCBI Taxonomy" id="110791"/>
    <lineage>
        <taxon>Eukaryota</taxon>
        <taxon>Metazoa</taxon>
        <taxon>Ecdysozoa</taxon>
        <taxon>Arthropoda</taxon>
        <taxon>Hexapoda</taxon>
        <taxon>Insecta</taxon>
        <taxon>Pterygota</taxon>
        <taxon>Neoptera</taxon>
        <taxon>Endopterygota</taxon>
        <taxon>Lepidoptera</taxon>
        <taxon>Glossata</taxon>
        <taxon>Ditrysia</taxon>
        <taxon>Papilionoidea</taxon>
        <taxon>Papilionidae</taxon>
        <taxon>Papilioninae</taxon>
        <taxon>Iphiclides</taxon>
    </lineage>
</organism>
<feature type="non-terminal residue" evidence="2">
    <location>
        <position position="82"/>
    </location>
</feature>
<evidence type="ECO:0000313" key="3">
    <source>
        <dbReference type="Proteomes" id="UP000837857"/>
    </source>
</evidence>
<name>A0ABN8HTM0_9NEOP</name>
<protein>
    <submittedName>
        <fullName evidence="2">Uncharacterized protein</fullName>
    </submittedName>
</protein>
<proteinExistence type="predicted"/>